<proteinExistence type="predicted"/>
<dbReference type="Proteomes" id="UP000187013">
    <property type="component" value="Unassembled WGS sequence"/>
</dbReference>
<reference evidence="1 2" key="1">
    <citation type="submission" date="2016-08" db="EMBL/GenBank/DDBJ databases">
        <title>Draft genome sequence of allopolyploid Zygosaccharomyces rouxii.</title>
        <authorList>
            <person name="Watanabe J."/>
            <person name="Uehara K."/>
            <person name="Mogi Y."/>
            <person name="Tsukioka Y."/>
        </authorList>
    </citation>
    <scope>NUCLEOTIDE SEQUENCE [LARGE SCALE GENOMIC DNA]</scope>
    <source>
        <strain evidence="1 2">NBRC 110957</strain>
    </source>
</reference>
<dbReference type="AlphaFoldDB" id="A0A1Q3AGT4"/>
<comment type="caution">
    <text evidence="1">The sequence shown here is derived from an EMBL/GenBank/DDBJ whole genome shotgun (WGS) entry which is preliminary data.</text>
</comment>
<evidence type="ECO:0000313" key="1">
    <source>
        <dbReference type="EMBL" id="GAV54862.1"/>
    </source>
</evidence>
<sequence length="363" mass="40806">MEGLSPLGSLDSNADLFSNTAVNSTATPAVTNYEFNSVDPRGSKGQGIISKIPTWFQKWENSDFEKKSTNLSGKTHKFRFWLNKKDQLFPPIQDIMFNAQASICNGKIPLDLFSDNGYEGDDNETVKMFSSQASIYAFDSKESEFSNTCSTASTFISQASIYRQHASAADIESSNSKLDVVKAPISHTPIYDFDEPDLTVVTPRENDGLLRGYRHIISSDVALDTHAAIYESNDDKHYLESLQDVLILGKGMCDVVSIPVDRQSPIRDMRIGHSAETTLEVLSQTWLDTDSSWEACAARCNKTGDKNSDLSFAKKRSRLRTLLNYLRNKLSGKRFVSEMQLLKTLWHSVLIDHKNASRYYHYC</sequence>
<organism evidence="1 2">
    <name type="scientific">Zygosaccharomyces rouxii</name>
    <dbReference type="NCBI Taxonomy" id="4956"/>
    <lineage>
        <taxon>Eukaryota</taxon>
        <taxon>Fungi</taxon>
        <taxon>Dikarya</taxon>
        <taxon>Ascomycota</taxon>
        <taxon>Saccharomycotina</taxon>
        <taxon>Saccharomycetes</taxon>
        <taxon>Saccharomycetales</taxon>
        <taxon>Saccharomycetaceae</taxon>
        <taxon>Zygosaccharomyces</taxon>
    </lineage>
</organism>
<accession>A0A1Q3AGT4</accession>
<dbReference type="EMBL" id="BDGX01000045">
    <property type="protein sequence ID" value="GAV54862.1"/>
    <property type="molecule type" value="Genomic_DNA"/>
</dbReference>
<protein>
    <submittedName>
        <fullName evidence="1">Uncharacterized protein</fullName>
    </submittedName>
</protein>
<dbReference type="OrthoDB" id="10667205at2759"/>
<name>A0A1Q3AGT4_ZYGRO</name>
<evidence type="ECO:0000313" key="2">
    <source>
        <dbReference type="Proteomes" id="UP000187013"/>
    </source>
</evidence>
<gene>
    <name evidence="1" type="ORF">ZYGR_0AS01850</name>
</gene>